<dbReference type="OrthoDB" id="9762883at2"/>
<evidence type="ECO:0000256" key="6">
    <source>
        <dbReference type="ARBA" id="ARBA00023251"/>
    </source>
</evidence>
<dbReference type="Gene3D" id="3.40.710.10">
    <property type="entry name" value="DD-peptidase/beta-lactamase superfamily"/>
    <property type="match status" value="1"/>
</dbReference>
<dbReference type="NCBIfam" id="NF000270">
    <property type="entry name" value="bla_class_D_alt"/>
    <property type="match status" value="1"/>
</dbReference>
<dbReference type="InterPro" id="IPR001460">
    <property type="entry name" value="PCN-bd_Tpept"/>
</dbReference>
<dbReference type="PROSITE" id="PS00337">
    <property type="entry name" value="BETA_LACTAMASE_D"/>
    <property type="match status" value="1"/>
</dbReference>
<dbReference type="EC" id="3.5.2.6" evidence="3 7"/>
<keyword evidence="6 7" id="KW-0046">Antibiotic resistance</keyword>
<dbReference type="Pfam" id="PF00905">
    <property type="entry name" value="Transpeptidase"/>
    <property type="match status" value="1"/>
</dbReference>
<dbReference type="InterPro" id="IPR002137">
    <property type="entry name" value="Beta-lactam_class-D_AS"/>
</dbReference>
<keyword evidence="4" id="KW-0732">Signal</keyword>
<organism evidence="8 9">
    <name type="scientific">Legionella pneumophila</name>
    <dbReference type="NCBI Taxonomy" id="446"/>
    <lineage>
        <taxon>Bacteria</taxon>
        <taxon>Pseudomonadati</taxon>
        <taxon>Pseudomonadota</taxon>
        <taxon>Gammaproteobacteria</taxon>
        <taxon>Legionellales</taxon>
        <taxon>Legionellaceae</taxon>
        <taxon>Legionella</taxon>
    </lineage>
</organism>
<evidence type="ECO:0000256" key="2">
    <source>
        <dbReference type="ARBA" id="ARBA00007898"/>
    </source>
</evidence>
<evidence type="ECO:0000256" key="1">
    <source>
        <dbReference type="ARBA" id="ARBA00001526"/>
    </source>
</evidence>
<dbReference type="GO" id="GO:0008658">
    <property type="term" value="F:penicillin binding"/>
    <property type="evidence" value="ECO:0007669"/>
    <property type="project" value="InterPro"/>
</dbReference>
<evidence type="ECO:0000256" key="4">
    <source>
        <dbReference type="ARBA" id="ARBA00022729"/>
    </source>
</evidence>
<dbReference type="InterPro" id="IPR012338">
    <property type="entry name" value="Beta-lactam/transpept-like"/>
</dbReference>
<sequence>MKKIIMFLCMGLLFCVSAWAQRTCFLATEKQTVLKREGNDCNQRYSPASTFKIALSLMGFDSGILKDELHPEWPYKKEYELYLNVWKYPHNPRTWIRDSCVWYSQALTRQLGMKRFKGYIDAFHYGNQDASGDKGQNNGLTHAWLSSSLAISPIEQIQFLQKIIHKKLPVSQKAYTMTKNIMYIQELPGGWKLYGKTGTGRQLTKDKSQKLPLQHGWFVGWIEKDDRVITFAKHIADSKENNTFASFRAKNDALIQLFNLINELEK</sequence>
<keyword evidence="5 7" id="KW-0378">Hydrolase</keyword>
<dbReference type="GO" id="GO:0017001">
    <property type="term" value="P:antibiotic catabolic process"/>
    <property type="evidence" value="ECO:0007669"/>
    <property type="project" value="InterPro"/>
</dbReference>
<protein>
    <recommendedName>
        <fullName evidence="3 7">Beta-lactamase</fullName>
        <ecNumber evidence="3 7">3.5.2.6</ecNumber>
    </recommendedName>
</protein>
<dbReference type="RefSeq" id="WP_027227113.1">
    <property type="nucleotide sequence ID" value="NZ_CP017601.1"/>
</dbReference>
<dbReference type="AlphaFoldDB" id="A0A2S6EZY4"/>
<proteinExistence type="inferred from homology"/>
<dbReference type="SUPFAM" id="SSF56601">
    <property type="entry name" value="beta-lactamase/transpeptidase-like"/>
    <property type="match status" value="1"/>
</dbReference>
<evidence type="ECO:0000313" key="9">
    <source>
        <dbReference type="Proteomes" id="UP000239239"/>
    </source>
</evidence>
<name>A0A2S6EZY4_LEGPN</name>
<dbReference type="EMBL" id="PQWY01000011">
    <property type="protein sequence ID" value="PPK30731.1"/>
    <property type="molecule type" value="Genomic_DNA"/>
</dbReference>
<evidence type="ECO:0000256" key="3">
    <source>
        <dbReference type="ARBA" id="ARBA00012865"/>
    </source>
</evidence>
<dbReference type="Proteomes" id="UP000239239">
    <property type="component" value="Unassembled WGS sequence"/>
</dbReference>
<evidence type="ECO:0000313" key="8">
    <source>
        <dbReference type="EMBL" id="PPK30731.1"/>
    </source>
</evidence>
<comment type="caution">
    <text evidence="8">The sequence shown here is derived from an EMBL/GenBank/DDBJ whole genome shotgun (WGS) entry which is preliminary data.</text>
</comment>
<evidence type="ECO:0000256" key="5">
    <source>
        <dbReference type="ARBA" id="ARBA00022801"/>
    </source>
</evidence>
<reference evidence="8 9" key="1">
    <citation type="submission" date="2018-02" db="EMBL/GenBank/DDBJ databases">
        <title>Draft genome sequences of four Legionella pneumophila clinical strains isolated in Ontario.</title>
        <authorList>
            <person name="Fortuna A."/>
            <person name="Ramnarine R."/>
            <person name="Li A."/>
            <person name="Frantz C."/>
            <person name="Mallo G."/>
        </authorList>
    </citation>
    <scope>NUCLEOTIDE SEQUENCE [LARGE SCALE GENOMIC DNA]</scope>
    <source>
        <strain evidence="8 9">LG61</strain>
    </source>
</reference>
<accession>A0A2S6EZY4</accession>
<comment type="catalytic activity">
    <reaction evidence="1 7">
        <text>a beta-lactam + H2O = a substituted beta-amino acid</text>
        <dbReference type="Rhea" id="RHEA:20401"/>
        <dbReference type="ChEBI" id="CHEBI:15377"/>
        <dbReference type="ChEBI" id="CHEBI:35627"/>
        <dbReference type="ChEBI" id="CHEBI:140347"/>
        <dbReference type="EC" id="3.5.2.6"/>
    </reaction>
</comment>
<evidence type="ECO:0000256" key="7">
    <source>
        <dbReference type="RuleBase" id="RU361140"/>
    </source>
</evidence>
<dbReference type="GO" id="GO:0046677">
    <property type="term" value="P:response to antibiotic"/>
    <property type="evidence" value="ECO:0007669"/>
    <property type="project" value="UniProtKB-UniRule"/>
</dbReference>
<dbReference type="GO" id="GO:0008800">
    <property type="term" value="F:beta-lactamase activity"/>
    <property type="evidence" value="ECO:0007669"/>
    <property type="project" value="UniProtKB-UniRule"/>
</dbReference>
<gene>
    <name evidence="8" type="ORF">C3928_08175</name>
</gene>
<comment type="similarity">
    <text evidence="2 7">Belongs to the class-D beta-lactamase family.</text>
</comment>